<dbReference type="EMBL" id="MU004412">
    <property type="protein sequence ID" value="KAF2651993.1"/>
    <property type="molecule type" value="Genomic_DNA"/>
</dbReference>
<feature type="transmembrane region" description="Helical" evidence="2">
    <location>
        <begin position="50"/>
        <end position="68"/>
    </location>
</feature>
<keyword evidence="4" id="KW-1185">Reference proteome</keyword>
<evidence type="ECO:0000256" key="1">
    <source>
        <dbReference type="SAM" id="MobiDB-lite"/>
    </source>
</evidence>
<keyword evidence="2" id="KW-0472">Membrane</keyword>
<sequence>MQSNSNDSGFNATASHQNASVDHPEEPSILNPDDDVQSERQALPIWRLKFRMLLGLYMIYIAIWQMTIPPEFYVVGLVAKLPLLDLGLQLIVADAPVVDGWVGIDRDEWRALFLVILDVWYDHVLNENVFK</sequence>
<name>A0A6A6SZG1_9PLEO</name>
<feature type="region of interest" description="Disordered" evidence="1">
    <location>
        <begin position="1"/>
        <end position="35"/>
    </location>
</feature>
<evidence type="ECO:0000313" key="3">
    <source>
        <dbReference type="EMBL" id="KAF2651993.1"/>
    </source>
</evidence>
<reference evidence="3" key="1">
    <citation type="journal article" date="2020" name="Stud. Mycol.">
        <title>101 Dothideomycetes genomes: a test case for predicting lifestyles and emergence of pathogens.</title>
        <authorList>
            <person name="Haridas S."/>
            <person name="Albert R."/>
            <person name="Binder M."/>
            <person name="Bloem J."/>
            <person name="Labutti K."/>
            <person name="Salamov A."/>
            <person name="Andreopoulos B."/>
            <person name="Baker S."/>
            <person name="Barry K."/>
            <person name="Bills G."/>
            <person name="Bluhm B."/>
            <person name="Cannon C."/>
            <person name="Castanera R."/>
            <person name="Culley D."/>
            <person name="Daum C."/>
            <person name="Ezra D."/>
            <person name="Gonzalez J."/>
            <person name="Henrissat B."/>
            <person name="Kuo A."/>
            <person name="Liang C."/>
            <person name="Lipzen A."/>
            <person name="Lutzoni F."/>
            <person name="Magnuson J."/>
            <person name="Mondo S."/>
            <person name="Nolan M."/>
            <person name="Ohm R."/>
            <person name="Pangilinan J."/>
            <person name="Park H.-J."/>
            <person name="Ramirez L."/>
            <person name="Alfaro M."/>
            <person name="Sun H."/>
            <person name="Tritt A."/>
            <person name="Yoshinaga Y."/>
            <person name="Zwiers L.-H."/>
            <person name="Turgeon B."/>
            <person name="Goodwin S."/>
            <person name="Spatafora J."/>
            <person name="Crous P."/>
            <person name="Grigoriev I."/>
        </authorList>
    </citation>
    <scope>NUCLEOTIDE SEQUENCE</scope>
    <source>
        <strain evidence="3">CBS 122681</strain>
    </source>
</reference>
<keyword evidence="2" id="KW-1133">Transmembrane helix</keyword>
<evidence type="ECO:0000313" key="4">
    <source>
        <dbReference type="Proteomes" id="UP000799324"/>
    </source>
</evidence>
<feature type="compositionally biased region" description="Polar residues" evidence="1">
    <location>
        <begin position="1"/>
        <end position="20"/>
    </location>
</feature>
<dbReference type="AlphaFoldDB" id="A0A6A6SZG1"/>
<organism evidence="3 4">
    <name type="scientific">Lophiostoma macrostomum CBS 122681</name>
    <dbReference type="NCBI Taxonomy" id="1314788"/>
    <lineage>
        <taxon>Eukaryota</taxon>
        <taxon>Fungi</taxon>
        <taxon>Dikarya</taxon>
        <taxon>Ascomycota</taxon>
        <taxon>Pezizomycotina</taxon>
        <taxon>Dothideomycetes</taxon>
        <taxon>Pleosporomycetidae</taxon>
        <taxon>Pleosporales</taxon>
        <taxon>Lophiostomataceae</taxon>
        <taxon>Lophiostoma</taxon>
    </lineage>
</organism>
<protein>
    <submittedName>
        <fullName evidence="3">Uncharacterized protein</fullName>
    </submittedName>
</protein>
<accession>A0A6A6SZG1</accession>
<proteinExistence type="predicted"/>
<evidence type="ECO:0000256" key="2">
    <source>
        <dbReference type="SAM" id="Phobius"/>
    </source>
</evidence>
<dbReference type="Proteomes" id="UP000799324">
    <property type="component" value="Unassembled WGS sequence"/>
</dbReference>
<gene>
    <name evidence="3" type="ORF">K491DRAFT_719326</name>
</gene>
<keyword evidence="2" id="KW-0812">Transmembrane</keyword>